<comment type="caution">
    <text evidence="1">The sequence shown here is derived from an EMBL/GenBank/DDBJ whole genome shotgun (WGS) entry which is preliminary data.</text>
</comment>
<reference evidence="1" key="1">
    <citation type="submission" date="2022-04" db="EMBL/GenBank/DDBJ databases">
        <title>Paenibacillus mangrovi sp. nov., a novel endophytic bacterium isolated from bark of Kandelia candel.</title>
        <authorList>
            <person name="Tuo L."/>
        </authorList>
    </citation>
    <scope>NUCLEOTIDE SEQUENCE</scope>
    <source>
        <strain evidence="1">KQZ6P-2</strain>
    </source>
</reference>
<accession>A0A9X1WUL9</accession>
<protein>
    <submittedName>
        <fullName evidence="1">Uncharacterized protein</fullName>
    </submittedName>
</protein>
<evidence type="ECO:0000313" key="1">
    <source>
        <dbReference type="EMBL" id="MCJ8015293.1"/>
    </source>
</evidence>
<keyword evidence="2" id="KW-1185">Reference proteome</keyword>
<dbReference type="EMBL" id="JALIRP010000023">
    <property type="protein sequence ID" value="MCJ8015293.1"/>
    <property type="molecule type" value="Genomic_DNA"/>
</dbReference>
<proteinExistence type="predicted"/>
<evidence type="ECO:0000313" key="2">
    <source>
        <dbReference type="Proteomes" id="UP001139347"/>
    </source>
</evidence>
<dbReference type="AlphaFoldDB" id="A0A9X1WUL9"/>
<name>A0A9X1WUL9_9BACL</name>
<sequence>MHKIKSWFFLLIFLASIGLICIGCSFEGKKPSSEENYNQLLTSFHQNGEYVFENLPWLISRQEVLKRKQQNDSSVENTDFLKIEGSFPLTSSSLKKTVVYRFSDDQFVSGEYLFSTHDKNRFIEFCNKLKSHLSESLAEPYANDLSVLEQAGDINAHGKSVAWEGKDRSILKVNLLTDTQQNSEMMYILQIKSSAPLPERKGLAP</sequence>
<organism evidence="1 2">
    <name type="scientific">Paenibacillus mangrovi</name>
    <dbReference type="NCBI Taxonomy" id="2931978"/>
    <lineage>
        <taxon>Bacteria</taxon>
        <taxon>Bacillati</taxon>
        <taxon>Bacillota</taxon>
        <taxon>Bacilli</taxon>
        <taxon>Bacillales</taxon>
        <taxon>Paenibacillaceae</taxon>
        <taxon>Paenibacillus</taxon>
    </lineage>
</organism>
<dbReference type="Proteomes" id="UP001139347">
    <property type="component" value="Unassembled WGS sequence"/>
</dbReference>
<gene>
    <name evidence="1" type="ORF">MUG84_26865</name>
</gene>
<dbReference type="RefSeq" id="WP_244731243.1">
    <property type="nucleotide sequence ID" value="NZ_JALIRP010000023.1"/>
</dbReference>